<organism evidence="8 9">
    <name type="scientific">Effusibacillus dendaii</name>
    <dbReference type="NCBI Taxonomy" id="2743772"/>
    <lineage>
        <taxon>Bacteria</taxon>
        <taxon>Bacillati</taxon>
        <taxon>Bacillota</taxon>
        <taxon>Bacilli</taxon>
        <taxon>Bacillales</taxon>
        <taxon>Alicyclobacillaceae</taxon>
        <taxon>Effusibacillus</taxon>
    </lineage>
</organism>
<evidence type="ECO:0000256" key="5">
    <source>
        <dbReference type="ARBA" id="ARBA00022989"/>
    </source>
</evidence>
<evidence type="ECO:0000256" key="3">
    <source>
        <dbReference type="ARBA" id="ARBA00022679"/>
    </source>
</evidence>
<feature type="transmembrane region" description="Helical" evidence="7">
    <location>
        <begin position="240"/>
        <end position="260"/>
    </location>
</feature>
<feature type="binding site" evidence="7">
    <location>
        <position position="141"/>
    </location>
    <ligand>
        <name>a 1,2-diacyl-sn-glycero-3-phospho-(1'-sn-glycerol)</name>
        <dbReference type="ChEBI" id="CHEBI:64716"/>
    </ligand>
</feature>
<dbReference type="PROSITE" id="PS01311">
    <property type="entry name" value="LGT"/>
    <property type="match status" value="1"/>
</dbReference>
<accession>A0A7I8DGX2</accession>
<comment type="similarity">
    <text evidence="1 7">Belongs to the Lgt family.</text>
</comment>
<evidence type="ECO:0000313" key="9">
    <source>
        <dbReference type="Proteomes" id="UP000593802"/>
    </source>
</evidence>
<comment type="function">
    <text evidence="7">Catalyzes the transfer of the diacylglyceryl group from phosphatidylglycerol to the sulfhydryl group of the N-terminal cysteine of a prolipoprotein, the first step in the formation of mature lipoproteins.</text>
</comment>
<keyword evidence="2 7" id="KW-1003">Cell membrane</keyword>
<comment type="subcellular location">
    <subcellularLocation>
        <location evidence="7">Cell membrane</location>
        <topology evidence="7">Multi-pass membrane protein</topology>
    </subcellularLocation>
</comment>
<gene>
    <name evidence="7 8" type="primary">lgt</name>
    <name evidence="8" type="ORF">skT53_20360</name>
</gene>
<feature type="transmembrane region" description="Helical" evidence="7">
    <location>
        <begin position="90"/>
        <end position="115"/>
    </location>
</feature>
<reference evidence="8 9" key="1">
    <citation type="submission" date="2020-08" db="EMBL/GenBank/DDBJ databases">
        <title>Complete Genome Sequence of Effusibacillus dendaii Strain skT53, Isolated from Farmland soil.</title>
        <authorList>
            <person name="Konishi T."/>
            <person name="Kawasaki H."/>
        </authorList>
    </citation>
    <scope>NUCLEOTIDE SEQUENCE [LARGE SCALE GENOMIC DNA]</scope>
    <source>
        <strain evidence="9">skT53</strain>
    </source>
</reference>
<dbReference type="HAMAP" id="MF_01147">
    <property type="entry name" value="Lgt"/>
    <property type="match status" value="1"/>
</dbReference>
<evidence type="ECO:0000256" key="7">
    <source>
        <dbReference type="HAMAP-Rule" id="MF_01147"/>
    </source>
</evidence>
<feature type="transmembrane region" description="Helical" evidence="7">
    <location>
        <begin position="181"/>
        <end position="199"/>
    </location>
</feature>
<dbReference type="InterPro" id="IPR001640">
    <property type="entry name" value="Lgt"/>
</dbReference>
<comment type="catalytic activity">
    <reaction evidence="7">
        <text>L-cysteinyl-[prolipoprotein] + a 1,2-diacyl-sn-glycero-3-phospho-(1'-sn-glycerol) = an S-1,2-diacyl-sn-glyceryl-L-cysteinyl-[prolipoprotein] + sn-glycerol 1-phosphate + H(+)</text>
        <dbReference type="Rhea" id="RHEA:56712"/>
        <dbReference type="Rhea" id="RHEA-COMP:14679"/>
        <dbReference type="Rhea" id="RHEA-COMP:14680"/>
        <dbReference type="ChEBI" id="CHEBI:15378"/>
        <dbReference type="ChEBI" id="CHEBI:29950"/>
        <dbReference type="ChEBI" id="CHEBI:57685"/>
        <dbReference type="ChEBI" id="CHEBI:64716"/>
        <dbReference type="ChEBI" id="CHEBI:140658"/>
        <dbReference type="EC" id="2.5.1.145"/>
    </reaction>
</comment>
<feature type="transmembrane region" description="Helical" evidence="7">
    <location>
        <begin position="211"/>
        <end position="228"/>
    </location>
</feature>
<dbReference type="PANTHER" id="PTHR30589">
    <property type="entry name" value="PROLIPOPROTEIN DIACYLGLYCERYL TRANSFERASE"/>
    <property type="match status" value="1"/>
</dbReference>
<dbReference type="PANTHER" id="PTHR30589:SF0">
    <property type="entry name" value="PHOSPHATIDYLGLYCEROL--PROLIPOPROTEIN DIACYLGLYCERYL TRANSFERASE"/>
    <property type="match status" value="1"/>
</dbReference>
<dbReference type="GO" id="GO:0042158">
    <property type="term" value="P:lipoprotein biosynthetic process"/>
    <property type="evidence" value="ECO:0007669"/>
    <property type="project" value="UniProtKB-UniRule"/>
</dbReference>
<evidence type="ECO:0000256" key="6">
    <source>
        <dbReference type="ARBA" id="ARBA00023136"/>
    </source>
</evidence>
<keyword evidence="3 7" id="KW-0808">Transferase</keyword>
<keyword evidence="8" id="KW-0449">Lipoprotein</keyword>
<dbReference type="AlphaFoldDB" id="A0A7I8DGX2"/>
<dbReference type="Pfam" id="PF01790">
    <property type="entry name" value="LGT"/>
    <property type="match status" value="1"/>
</dbReference>
<evidence type="ECO:0000313" key="8">
    <source>
        <dbReference type="EMBL" id="BCJ87051.1"/>
    </source>
</evidence>
<feature type="transmembrane region" description="Helical" evidence="7">
    <location>
        <begin position="122"/>
        <end position="140"/>
    </location>
</feature>
<keyword evidence="6 7" id="KW-0472">Membrane</keyword>
<dbReference type="KEGG" id="eff:skT53_20360"/>
<protein>
    <recommendedName>
        <fullName evidence="7">Phosphatidylglycerol--prolipoprotein diacylglyceryl transferase</fullName>
        <ecNumber evidence="7">2.5.1.145</ecNumber>
    </recommendedName>
</protein>
<dbReference type="NCBIfam" id="TIGR00544">
    <property type="entry name" value="lgt"/>
    <property type="match status" value="1"/>
</dbReference>
<sequence length="275" mass="31362">MWYNGGEVIRVIDPVAFHIGPIPVHWYGILMTSAFVMGTLLAQYHAKKIGLDPEHILNMVMYIIPLAIVFARLYYVIFEWHNYRNNLLDVFAVWHGGLAIHGGLIGGFLGGLYYVRKQKLPILLMGDILFPSVILGQAIGRWGNFINQEAHGGPVSAAFMQHFPAFIRDQMLIEGVYYQPTFLYESIWDMLVFVILLVMLRRFKKFDGQVLFSYLILYSIGRFFVEGLRTDSLMLGPLRVAQVVSLLLMAMGVVLLLWAARQKRRKGISQQPAEP</sequence>
<dbReference type="EC" id="2.5.1.145" evidence="7"/>
<dbReference type="Proteomes" id="UP000593802">
    <property type="component" value="Chromosome"/>
</dbReference>
<dbReference type="UniPathway" id="UPA00664"/>
<comment type="pathway">
    <text evidence="7">Protein modification; lipoprotein biosynthesis (diacylglyceryl transfer).</text>
</comment>
<evidence type="ECO:0000256" key="2">
    <source>
        <dbReference type="ARBA" id="ARBA00022475"/>
    </source>
</evidence>
<name>A0A7I8DGX2_9BACL</name>
<keyword evidence="4 7" id="KW-0812">Transmembrane</keyword>
<evidence type="ECO:0000256" key="1">
    <source>
        <dbReference type="ARBA" id="ARBA00007150"/>
    </source>
</evidence>
<keyword evidence="5 7" id="KW-1133">Transmembrane helix</keyword>
<dbReference type="GO" id="GO:0008961">
    <property type="term" value="F:phosphatidylglycerol-prolipoprotein diacylglyceryl transferase activity"/>
    <property type="evidence" value="ECO:0007669"/>
    <property type="project" value="UniProtKB-UniRule"/>
</dbReference>
<evidence type="ECO:0000256" key="4">
    <source>
        <dbReference type="ARBA" id="ARBA00022692"/>
    </source>
</evidence>
<dbReference type="GO" id="GO:0005886">
    <property type="term" value="C:plasma membrane"/>
    <property type="evidence" value="ECO:0007669"/>
    <property type="project" value="UniProtKB-SubCell"/>
</dbReference>
<feature type="transmembrane region" description="Helical" evidence="7">
    <location>
        <begin position="24"/>
        <end position="44"/>
    </location>
</feature>
<keyword evidence="9" id="KW-1185">Reference proteome</keyword>
<proteinExistence type="inferred from homology"/>
<feature type="transmembrane region" description="Helical" evidence="7">
    <location>
        <begin position="56"/>
        <end position="78"/>
    </location>
</feature>
<dbReference type="EMBL" id="AP023366">
    <property type="protein sequence ID" value="BCJ87051.1"/>
    <property type="molecule type" value="Genomic_DNA"/>
</dbReference>